<name>X0Y908_9ZZZZ</name>
<dbReference type="Pfam" id="PF02878">
    <property type="entry name" value="PGM_PMM_I"/>
    <property type="match status" value="1"/>
</dbReference>
<reference evidence="8" key="1">
    <citation type="journal article" date="2014" name="Front. Microbiol.">
        <title>High frequency of phylogenetically diverse reductive dehalogenase-homologous genes in deep subseafloor sedimentary metagenomes.</title>
        <authorList>
            <person name="Kawai M."/>
            <person name="Futagami T."/>
            <person name="Toyoda A."/>
            <person name="Takaki Y."/>
            <person name="Nishi S."/>
            <person name="Hori S."/>
            <person name="Arai W."/>
            <person name="Tsubouchi T."/>
            <person name="Morono Y."/>
            <person name="Uchiyama I."/>
            <person name="Ito T."/>
            <person name="Fujiyama A."/>
            <person name="Inagaki F."/>
            <person name="Takami H."/>
        </authorList>
    </citation>
    <scope>NUCLEOTIDE SEQUENCE</scope>
    <source>
        <strain evidence="8">Expedition CK06-06</strain>
    </source>
</reference>
<evidence type="ECO:0000313" key="8">
    <source>
        <dbReference type="EMBL" id="GAG52319.1"/>
    </source>
</evidence>
<dbReference type="InterPro" id="IPR016066">
    <property type="entry name" value="A-D-PHexomutase_CS"/>
</dbReference>
<dbReference type="InterPro" id="IPR005844">
    <property type="entry name" value="A-D-PHexomutase_a/b/a-I"/>
</dbReference>
<dbReference type="EMBL" id="BARS01050916">
    <property type="protein sequence ID" value="GAG52319.1"/>
    <property type="molecule type" value="Genomic_DNA"/>
</dbReference>
<evidence type="ECO:0000256" key="6">
    <source>
        <dbReference type="ARBA" id="ARBA00023235"/>
    </source>
</evidence>
<keyword evidence="4" id="KW-0479">Metal-binding</keyword>
<evidence type="ECO:0000256" key="1">
    <source>
        <dbReference type="ARBA" id="ARBA00001946"/>
    </source>
</evidence>
<dbReference type="PROSITE" id="PS00710">
    <property type="entry name" value="PGM_PMM"/>
    <property type="match status" value="1"/>
</dbReference>
<feature type="non-terminal residue" evidence="8">
    <location>
        <position position="1"/>
    </location>
</feature>
<sequence>EVQGLTLRRKAVPADPAELRHCPDEKYPITEAVCRARRARHYPKCKTCKWRDVAAEPWTPAADPAVDLDAVFKSYDIRGLAEQQIHKTLAWKVGFATARHLLERLEPEEQAEPEEQWVVVGRDMRPTSEGLARAVGDGLRAAGVGALVIGEVETPAVYFAVGSLQALGGIMVTASHNPIAYNGFKITGPGCVPVGMESGLEKIKEIVAGLSDTDRRPTGPLRRHDISSAYLLHVKRF</sequence>
<proteinExistence type="inferred from homology"/>
<protein>
    <recommendedName>
        <fullName evidence="7">Alpha-D-phosphohexomutase alpha/beta/alpha domain-containing protein</fullName>
    </recommendedName>
</protein>
<comment type="caution">
    <text evidence="8">The sequence shown here is derived from an EMBL/GenBank/DDBJ whole genome shotgun (WGS) entry which is preliminary data.</text>
</comment>
<feature type="non-terminal residue" evidence="8">
    <location>
        <position position="237"/>
    </location>
</feature>
<keyword evidence="5" id="KW-0460">Magnesium</keyword>
<evidence type="ECO:0000256" key="4">
    <source>
        <dbReference type="ARBA" id="ARBA00022723"/>
    </source>
</evidence>
<feature type="domain" description="Alpha-D-phosphohexomutase alpha/beta/alpha" evidence="7">
    <location>
        <begin position="71"/>
        <end position="208"/>
    </location>
</feature>
<keyword evidence="6" id="KW-0413">Isomerase</keyword>
<evidence type="ECO:0000256" key="5">
    <source>
        <dbReference type="ARBA" id="ARBA00022842"/>
    </source>
</evidence>
<dbReference type="GO" id="GO:0016868">
    <property type="term" value="F:intramolecular phosphotransferase activity"/>
    <property type="evidence" value="ECO:0007669"/>
    <property type="project" value="InterPro"/>
</dbReference>
<dbReference type="PANTHER" id="PTHR43771:SF1">
    <property type="entry name" value="PHOSPHOMANNOMUTASE"/>
    <property type="match status" value="1"/>
</dbReference>
<accession>X0Y908</accession>
<comment type="similarity">
    <text evidence="2">Belongs to the phosphohexose mutase family.</text>
</comment>
<gene>
    <name evidence="8" type="ORF">S01H1_75928</name>
</gene>
<evidence type="ECO:0000259" key="7">
    <source>
        <dbReference type="Pfam" id="PF02878"/>
    </source>
</evidence>
<dbReference type="GO" id="GO:0000287">
    <property type="term" value="F:magnesium ion binding"/>
    <property type="evidence" value="ECO:0007669"/>
    <property type="project" value="InterPro"/>
</dbReference>
<dbReference type="PANTHER" id="PTHR43771">
    <property type="entry name" value="PHOSPHOMANNOMUTASE"/>
    <property type="match status" value="1"/>
</dbReference>
<evidence type="ECO:0000256" key="3">
    <source>
        <dbReference type="ARBA" id="ARBA00022553"/>
    </source>
</evidence>
<comment type="cofactor">
    <cofactor evidence="1">
        <name>Mg(2+)</name>
        <dbReference type="ChEBI" id="CHEBI:18420"/>
    </cofactor>
</comment>
<dbReference type="SUPFAM" id="SSF53738">
    <property type="entry name" value="Phosphoglucomutase, first 3 domains"/>
    <property type="match status" value="1"/>
</dbReference>
<evidence type="ECO:0000256" key="2">
    <source>
        <dbReference type="ARBA" id="ARBA00010231"/>
    </source>
</evidence>
<dbReference type="Gene3D" id="3.40.120.10">
    <property type="entry name" value="Alpha-D-Glucose-1,6-Bisphosphate, subunit A, domain 3"/>
    <property type="match status" value="1"/>
</dbReference>
<organism evidence="8">
    <name type="scientific">marine sediment metagenome</name>
    <dbReference type="NCBI Taxonomy" id="412755"/>
    <lineage>
        <taxon>unclassified sequences</taxon>
        <taxon>metagenomes</taxon>
        <taxon>ecological metagenomes</taxon>
    </lineage>
</organism>
<dbReference type="GO" id="GO:0005975">
    <property type="term" value="P:carbohydrate metabolic process"/>
    <property type="evidence" value="ECO:0007669"/>
    <property type="project" value="InterPro"/>
</dbReference>
<dbReference type="InterPro" id="IPR016055">
    <property type="entry name" value="A-D-PHexomutase_a/b/a-I/II/III"/>
</dbReference>
<keyword evidence="3" id="KW-0597">Phosphoprotein</keyword>
<dbReference type="AlphaFoldDB" id="X0Y908"/>